<accession>A0A9P8N8K2</accession>
<reference evidence="2" key="1">
    <citation type="submission" date="2021-09" db="EMBL/GenBank/DDBJ databases">
        <title>A high-quality genome of the endoparasitic fungus Hirsutella rhossiliensis with a comparison of Hirsutella genomes reveals transposable elements contributing to genome size variation.</title>
        <authorList>
            <person name="Lin R."/>
            <person name="Jiao Y."/>
            <person name="Sun X."/>
            <person name="Ling J."/>
            <person name="Xie B."/>
            <person name="Cheng X."/>
        </authorList>
    </citation>
    <scope>NUCLEOTIDE SEQUENCE</scope>
    <source>
        <strain evidence="2">HR02</strain>
    </source>
</reference>
<protein>
    <submittedName>
        <fullName evidence="2">Uncharacterized protein</fullName>
    </submittedName>
</protein>
<dbReference type="Proteomes" id="UP000824596">
    <property type="component" value="Unassembled WGS sequence"/>
</dbReference>
<keyword evidence="3" id="KW-1185">Reference proteome</keyword>
<sequence>MGRPDLGAPFMYAAYAVFDMENQVIHLADAANCGSNLVAIKKGPNGVPSVDGDCPPRTFSTPTPDAPAAKATPDEAAPAAEATPHEAAPAAEATPHEAQSEIHISLVQQASSPPPIQVFKTAVQEHCNKNSADPKQCMLACADCVRGYVRRYPTADKFPLHGSLSCADTWQFCFMRSFANCPKRAIDCKRENGGKVSRDNFAAIAECVKRR</sequence>
<dbReference type="RefSeq" id="XP_044724125.1">
    <property type="nucleotide sequence ID" value="XM_044860492.1"/>
</dbReference>
<dbReference type="GeneID" id="68351150"/>
<feature type="compositionally biased region" description="Low complexity" evidence="1">
    <location>
        <begin position="61"/>
        <end position="93"/>
    </location>
</feature>
<gene>
    <name evidence="2" type="ORF">HRG_02021</name>
</gene>
<dbReference type="AlphaFoldDB" id="A0A9P8N8K2"/>
<organism evidence="2 3">
    <name type="scientific">Hirsutella rhossiliensis</name>
    <dbReference type="NCBI Taxonomy" id="111463"/>
    <lineage>
        <taxon>Eukaryota</taxon>
        <taxon>Fungi</taxon>
        <taxon>Dikarya</taxon>
        <taxon>Ascomycota</taxon>
        <taxon>Pezizomycotina</taxon>
        <taxon>Sordariomycetes</taxon>
        <taxon>Hypocreomycetidae</taxon>
        <taxon>Hypocreales</taxon>
        <taxon>Ophiocordycipitaceae</taxon>
        <taxon>Hirsutella</taxon>
    </lineage>
</organism>
<proteinExistence type="predicted"/>
<name>A0A9P8N8K2_9HYPO</name>
<evidence type="ECO:0000313" key="2">
    <source>
        <dbReference type="EMBL" id="KAH0966612.1"/>
    </source>
</evidence>
<dbReference type="EMBL" id="JAIZPD010000002">
    <property type="protein sequence ID" value="KAH0966612.1"/>
    <property type="molecule type" value="Genomic_DNA"/>
</dbReference>
<evidence type="ECO:0000313" key="3">
    <source>
        <dbReference type="Proteomes" id="UP000824596"/>
    </source>
</evidence>
<comment type="caution">
    <text evidence="2">The sequence shown here is derived from an EMBL/GenBank/DDBJ whole genome shotgun (WGS) entry which is preliminary data.</text>
</comment>
<feature type="region of interest" description="Disordered" evidence="1">
    <location>
        <begin position="46"/>
        <end position="99"/>
    </location>
</feature>
<evidence type="ECO:0000256" key="1">
    <source>
        <dbReference type="SAM" id="MobiDB-lite"/>
    </source>
</evidence>
<dbReference type="OrthoDB" id="771136at2759"/>